<sequence length="525" mass="58751">MNRRTGYRLFIMFLVFVFFIGCSSQPASEQGTDENGHGGKSGQEAAEEKPVRGGELVMGYSTDASSFDPILGNAGSDHVLLYPVYDTLIRFNSDLQPQPGLAKSWEIEDEKTIVLHLQEGVVFHDGTPFDAEAVKFNLERANSEESRVSDLKNLESVEVVDPHTVKLHLKQPDSSIILALSDRTGMMVSPAAVKKYGKDYAQHPAGTGPFKMVSYQRNHEIRYEAFEDYWQAGLPYLDKLTVKIMPDENTRINALKSGQIDLSFPMSPANLASLEKDPSLVVNSHPEVAYHKIYLNTTKPPFDNKKVRQALNYAIDREALVKAVSFGRAEASYQPFPKGYWAHDPGITIPYDPEKAKQLLKEAGVGKVSFVMPYFPSGSYERLAQAIRGQLEKVGIEVQLQPMELTKGVSEFFQEKRHPSYLSRWTGRPDPQQTVNLIFSKDGYYNTGGQSTPELEELIKKAAATYEQDERAKLYGEMARIGILEEAMHIPLLTEPATAVMTKKVKGYEANLLGKPNVSFLWVQQ</sequence>
<feature type="signal peptide" evidence="3">
    <location>
        <begin position="1"/>
        <end position="29"/>
    </location>
</feature>
<organism evidence="5 6">
    <name type="scientific">Bacillus thermozeamaize</name>
    <dbReference type="NCBI Taxonomy" id="230954"/>
    <lineage>
        <taxon>Bacteria</taxon>
        <taxon>Bacillati</taxon>
        <taxon>Bacillota</taxon>
        <taxon>Bacilli</taxon>
        <taxon>Bacillales</taxon>
        <taxon>Bacillaceae</taxon>
        <taxon>Bacillus</taxon>
    </lineage>
</organism>
<feature type="chain" id="PRO_5039397852" evidence="3">
    <location>
        <begin position="30"/>
        <end position="525"/>
    </location>
</feature>
<dbReference type="CDD" id="cd08496">
    <property type="entry name" value="PBP2_NikA_DppA_OppA_like_9"/>
    <property type="match status" value="1"/>
</dbReference>
<dbReference type="Gene3D" id="3.10.105.10">
    <property type="entry name" value="Dipeptide-binding Protein, Domain 3"/>
    <property type="match status" value="1"/>
</dbReference>
<evidence type="ECO:0000259" key="4">
    <source>
        <dbReference type="Pfam" id="PF00496"/>
    </source>
</evidence>
<dbReference type="EMBL" id="LZRT01000019">
    <property type="protein sequence ID" value="OUM90384.1"/>
    <property type="molecule type" value="Genomic_DNA"/>
</dbReference>
<evidence type="ECO:0000313" key="5">
    <source>
        <dbReference type="EMBL" id="OUM90384.1"/>
    </source>
</evidence>
<dbReference type="InterPro" id="IPR030678">
    <property type="entry name" value="Peptide/Ni-bd"/>
</dbReference>
<dbReference type="Gene3D" id="3.90.76.10">
    <property type="entry name" value="Dipeptide-binding Protein, Domain 1"/>
    <property type="match status" value="1"/>
</dbReference>
<accession>A0A1Y3PTN8</accession>
<dbReference type="Gene3D" id="3.40.190.10">
    <property type="entry name" value="Periplasmic binding protein-like II"/>
    <property type="match status" value="1"/>
</dbReference>
<dbReference type="SUPFAM" id="SSF53850">
    <property type="entry name" value="Periplasmic binding protein-like II"/>
    <property type="match status" value="1"/>
</dbReference>
<evidence type="ECO:0000256" key="2">
    <source>
        <dbReference type="SAM" id="MobiDB-lite"/>
    </source>
</evidence>
<dbReference type="GO" id="GO:1904680">
    <property type="term" value="F:peptide transmembrane transporter activity"/>
    <property type="evidence" value="ECO:0007669"/>
    <property type="project" value="TreeGrafter"/>
</dbReference>
<dbReference type="PANTHER" id="PTHR30290:SF38">
    <property type="entry name" value="D,D-DIPEPTIDE-BINDING PERIPLASMIC PROTEIN DDPA-RELATED"/>
    <property type="match status" value="1"/>
</dbReference>
<comment type="caution">
    <text evidence="5">The sequence shown here is derived from an EMBL/GenBank/DDBJ whole genome shotgun (WGS) entry which is preliminary data.</text>
</comment>
<evidence type="ECO:0000313" key="6">
    <source>
        <dbReference type="Proteomes" id="UP000196475"/>
    </source>
</evidence>
<evidence type="ECO:0000256" key="1">
    <source>
        <dbReference type="ARBA" id="ARBA00022729"/>
    </source>
</evidence>
<name>A0A1Y3PTN8_9BACI</name>
<dbReference type="PROSITE" id="PS51257">
    <property type="entry name" value="PROKAR_LIPOPROTEIN"/>
    <property type="match status" value="1"/>
</dbReference>
<feature type="region of interest" description="Disordered" evidence="2">
    <location>
        <begin position="28"/>
        <end position="50"/>
    </location>
</feature>
<dbReference type="PIRSF" id="PIRSF002741">
    <property type="entry name" value="MppA"/>
    <property type="match status" value="1"/>
</dbReference>
<gene>
    <name evidence="5" type="ORF">BAA01_16210</name>
</gene>
<protein>
    <submittedName>
        <fullName evidence="5">ABC transporter substrate-binding protein</fullName>
    </submittedName>
</protein>
<dbReference type="GO" id="GO:0042597">
    <property type="term" value="C:periplasmic space"/>
    <property type="evidence" value="ECO:0007669"/>
    <property type="project" value="UniProtKB-ARBA"/>
</dbReference>
<evidence type="ECO:0000256" key="3">
    <source>
        <dbReference type="SAM" id="SignalP"/>
    </source>
</evidence>
<proteinExistence type="predicted"/>
<dbReference type="GO" id="GO:0015833">
    <property type="term" value="P:peptide transport"/>
    <property type="evidence" value="ECO:0007669"/>
    <property type="project" value="TreeGrafter"/>
</dbReference>
<dbReference type="PANTHER" id="PTHR30290">
    <property type="entry name" value="PERIPLASMIC BINDING COMPONENT OF ABC TRANSPORTER"/>
    <property type="match status" value="1"/>
</dbReference>
<dbReference type="Pfam" id="PF00496">
    <property type="entry name" value="SBP_bac_5"/>
    <property type="match status" value="1"/>
</dbReference>
<dbReference type="InterPro" id="IPR000914">
    <property type="entry name" value="SBP_5_dom"/>
</dbReference>
<reference evidence="6" key="1">
    <citation type="submission" date="2016-06" db="EMBL/GenBank/DDBJ databases">
        <authorList>
            <person name="Nascimento L."/>
            <person name="Pereira R.V."/>
            <person name="Martins L.F."/>
            <person name="Quaggio R.B."/>
            <person name="Silva A.M."/>
            <person name="Setubal J.C."/>
        </authorList>
    </citation>
    <scope>NUCLEOTIDE SEQUENCE [LARGE SCALE GENOMIC DNA]</scope>
</reference>
<dbReference type="GO" id="GO:0043190">
    <property type="term" value="C:ATP-binding cassette (ABC) transporter complex"/>
    <property type="evidence" value="ECO:0007669"/>
    <property type="project" value="InterPro"/>
</dbReference>
<dbReference type="Proteomes" id="UP000196475">
    <property type="component" value="Unassembled WGS sequence"/>
</dbReference>
<keyword evidence="1 3" id="KW-0732">Signal</keyword>
<dbReference type="InterPro" id="IPR039424">
    <property type="entry name" value="SBP_5"/>
</dbReference>
<dbReference type="AlphaFoldDB" id="A0A1Y3PTN8"/>
<feature type="domain" description="Solute-binding protein family 5" evidence="4">
    <location>
        <begin position="96"/>
        <end position="445"/>
    </location>
</feature>